<organism evidence="8 9">
    <name type="scientific">Phyllotreta striolata</name>
    <name type="common">Striped flea beetle</name>
    <name type="synonym">Crioceris striolata</name>
    <dbReference type="NCBI Taxonomy" id="444603"/>
    <lineage>
        <taxon>Eukaryota</taxon>
        <taxon>Metazoa</taxon>
        <taxon>Ecdysozoa</taxon>
        <taxon>Arthropoda</taxon>
        <taxon>Hexapoda</taxon>
        <taxon>Insecta</taxon>
        <taxon>Pterygota</taxon>
        <taxon>Neoptera</taxon>
        <taxon>Endopterygota</taxon>
        <taxon>Coleoptera</taxon>
        <taxon>Polyphaga</taxon>
        <taxon>Cucujiformia</taxon>
        <taxon>Chrysomeloidea</taxon>
        <taxon>Chrysomelidae</taxon>
        <taxon>Galerucinae</taxon>
        <taxon>Alticini</taxon>
        <taxon>Phyllotreta</taxon>
    </lineage>
</organism>
<dbReference type="InterPro" id="IPR036322">
    <property type="entry name" value="WD40_repeat_dom_sf"/>
</dbReference>
<evidence type="ECO:0000256" key="6">
    <source>
        <dbReference type="PROSITE-ProRule" id="PRU00221"/>
    </source>
</evidence>
<gene>
    <name evidence="8" type="ORF">PHYEVI_LOCUS5098</name>
</gene>
<feature type="compositionally biased region" description="Acidic residues" evidence="7">
    <location>
        <begin position="776"/>
        <end position="786"/>
    </location>
</feature>
<dbReference type="EMBL" id="OU900095">
    <property type="protein sequence ID" value="CAG9858711.1"/>
    <property type="molecule type" value="Genomic_DNA"/>
</dbReference>
<dbReference type="PROSITE" id="PS50082">
    <property type="entry name" value="WD_REPEATS_2"/>
    <property type="match status" value="6"/>
</dbReference>
<reference evidence="8" key="1">
    <citation type="submission" date="2022-01" db="EMBL/GenBank/DDBJ databases">
        <authorList>
            <person name="King R."/>
        </authorList>
    </citation>
    <scope>NUCLEOTIDE SEQUENCE</scope>
</reference>
<evidence type="ECO:0000256" key="1">
    <source>
        <dbReference type="ARBA" id="ARBA00004123"/>
    </source>
</evidence>
<dbReference type="PROSITE" id="PS50294">
    <property type="entry name" value="WD_REPEATS_REGION"/>
    <property type="match status" value="4"/>
</dbReference>
<sequence>MEFSQPPPNMSMPPPNLAVPTIVGMQGFNNNRPQFRPFMNMHKPLPGPLGNMTLEDFDGKRLRKSVMRKTVDYNSSIIKELENRIWQRDYRDRRALQPDAMYYPDLMPPPSYPDNPINCVTTRFVKTATNKMRCPIFCMAWTPEGRRLVTGASSGEFTLWNGLTFNFETILQAHDSPVRTMVWSHNDSWMITGDHAGYVKYWQSNMNNVKMFQAHKEALRGISFSPSDNKFVTCSDDGTLRIWDFFRHQEERILRGHGADVKCVHWHPQKGLVISGSKDNQQPIKLWDPKTGQSLATLHAHKSTVMDLKWNENGNWLITASRDHLLKLFDLRNLSQEVQTFRGHKKEASSVAWHPVHEGLFCSGGSDGAIMFWHVGADKEVGAIEQAHDSIVWTLAWHPLGHILCSGSNDHTSKFWTRNRPGDQMRDKYNLNTLPAGIAGLEDIDMTDEPVSVIPGMGPEDRVDITSILTDENQAIPGLDLDSVMNNEEKSKPKKVPFSKPIPRNFQAQWNETSDDPTGALNEVISQIVENTPGVVPLQQLAPNAIVIYGKLIPVEPGSKLEQAIADGPEALQKYIDSGEIEELHDVMPINDDDDYLNDEYNDDDSQSKDHDMRKPFGNDTDMRGLGDVDFRSKDVDFRRENRRDYDMRSMPMDDDYRYNDRGGGGDRDDDYRNDRYRGDDDFGDGYYDDGPQNSGNWQRNGKFGGNYGNRRGLPPPPRGNKPFNSNFRDRNFGNFGPNSNDDRDGSWNDGDNYDRGEDNWGGDGDSWNEGNDWNDQNDDWNDQNEENWKDGSQYNRRGRGARRDNSRPIHSRGRGNPGRGSRGGDRGVRGGRPRAGKRGGPRGAPRSRF</sequence>
<feature type="repeat" description="WD" evidence="6">
    <location>
        <begin position="212"/>
        <end position="244"/>
    </location>
</feature>
<dbReference type="CDD" id="cd00200">
    <property type="entry name" value="WD40"/>
    <property type="match status" value="1"/>
</dbReference>
<feature type="compositionally biased region" description="Acidic residues" evidence="7">
    <location>
        <begin position="591"/>
        <end position="605"/>
    </location>
</feature>
<feature type="repeat" description="WD" evidence="6">
    <location>
        <begin position="129"/>
        <end position="161"/>
    </location>
</feature>
<dbReference type="GO" id="GO:0031124">
    <property type="term" value="P:mRNA 3'-end processing"/>
    <property type="evidence" value="ECO:0007669"/>
    <property type="project" value="InterPro"/>
</dbReference>
<dbReference type="FunFam" id="2.130.10.10:FF:001049">
    <property type="entry name" value="CG1109"/>
    <property type="match status" value="1"/>
</dbReference>
<accession>A0A9N9TMY3</accession>
<dbReference type="Proteomes" id="UP001153712">
    <property type="component" value="Chromosome 2"/>
</dbReference>
<dbReference type="GO" id="GO:0005847">
    <property type="term" value="C:mRNA cleavage and polyadenylation specificity factor complex"/>
    <property type="evidence" value="ECO:0007669"/>
    <property type="project" value="TreeGrafter"/>
</dbReference>
<dbReference type="Pfam" id="PF00400">
    <property type="entry name" value="WD40"/>
    <property type="match status" value="7"/>
</dbReference>
<keyword evidence="4" id="KW-0677">Repeat</keyword>
<name>A0A9N9TMY3_PHYSR</name>
<dbReference type="FunFam" id="2.130.10.10:FF:000077">
    <property type="entry name" value="WD repeat domain 33"/>
    <property type="match status" value="1"/>
</dbReference>
<comment type="subcellular location">
    <subcellularLocation>
        <location evidence="1">Nucleus</location>
    </subcellularLocation>
</comment>
<evidence type="ECO:0000256" key="3">
    <source>
        <dbReference type="ARBA" id="ARBA00022664"/>
    </source>
</evidence>
<dbReference type="SUPFAM" id="SSF50978">
    <property type="entry name" value="WD40 repeat-like"/>
    <property type="match status" value="1"/>
</dbReference>
<feature type="compositionally biased region" description="Basic residues" evidence="7">
    <location>
        <begin position="830"/>
        <end position="850"/>
    </location>
</feature>
<evidence type="ECO:0000256" key="7">
    <source>
        <dbReference type="SAM" id="MobiDB-lite"/>
    </source>
</evidence>
<dbReference type="OrthoDB" id="16717at2759"/>
<feature type="repeat" description="WD" evidence="6">
    <location>
        <begin position="171"/>
        <end position="203"/>
    </location>
</feature>
<dbReference type="AlphaFoldDB" id="A0A9N9TMY3"/>
<evidence type="ECO:0000313" key="8">
    <source>
        <dbReference type="EMBL" id="CAG9858711.1"/>
    </source>
</evidence>
<feature type="region of interest" description="Disordered" evidence="7">
    <location>
        <begin position="648"/>
        <end position="850"/>
    </location>
</feature>
<dbReference type="PANTHER" id="PTHR22836">
    <property type="entry name" value="WD40 REPEAT PROTEIN"/>
    <property type="match status" value="1"/>
</dbReference>
<evidence type="ECO:0008006" key="10">
    <source>
        <dbReference type="Google" id="ProtNLM"/>
    </source>
</evidence>
<feature type="repeat" description="WD" evidence="6">
    <location>
        <begin position="341"/>
        <end position="383"/>
    </location>
</feature>
<keyword evidence="5" id="KW-0539">Nucleus</keyword>
<dbReference type="FunFam" id="2.130.10.10:FF:000069">
    <property type="entry name" value="WD repeat domain 33"/>
    <property type="match status" value="1"/>
</dbReference>
<dbReference type="InterPro" id="IPR045245">
    <property type="entry name" value="Pfs2-like"/>
</dbReference>
<dbReference type="InterPro" id="IPR001680">
    <property type="entry name" value="WD40_rpt"/>
</dbReference>
<keyword evidence="3" id="KW-0507">mRNA processing</keyword>
<keyword evidence="2 6" id="KW-0853">WD repeat</keyword>
<feature type="region of interest" description="Disordered" evidence="7">
    <location>
        <begin position="584"/>
        <end position="629"/>
    </location>
</feature>
<dbReference type="Gene3D" id="2.130.10.10">
    <property type="entry name" value="YVTN repeat-like/Quinoprotein amine dehydrogenase"/>
    <property type="match status" value="3"/>
</dbReference>
<keyword evidence="9" id="KW-1185">Reference proteome</keyword>
<evidence type="ECO:0000313" key="9">
    <source>
        <dbReference type="Proteomes" id="UP001153712"/>
    </source>
</evidence>
<evidence type="ECO:0000256" key="5">
    <source>
        <dbReference type="ARBA" id="ARBA00023242"/>
    </source>
</evidence>
<feature type="compositionally biased region" description="Basic and acidic residues" evidence="7">
    <location>
        <begin position="655"/>
        <end position="681"/>
    </location>
</feature>
<evidence type="ECO:0000256" key="4">
    <source>
        <dbReference type="ARBA" id="ARBA00022737"/>
    </source>
</evidence>
<dbReference type="PANTHER" id="PTHR22836:SF0">
    <property type="entry name" value="PRE-MRNA 3' END PROCESSING PROTEIN WDR33"/>
    <property type="match status" value="1"/>
</dbReference>
<feature type="repeat" description="WD" evidence="6">
    <location>
        <begin position="298"/>
        <end position="339"/>
    </location>
</feature>
<feature type="compositionally biased region" description="Basic and acidic residues" evidence="7">
    <location>
        <begin position="741"/>
        <end position="759"/>
    </location>
</feature>
<protein>
    <recommendedName>
        <fullName evidence="10">Pre-mRNA 3' end processing protein WDR33</fullName>
    </recommendedName>
</protein>
<feature type="compositionally biased region" description="Basic and acidic residues" evidence="7">
    <location>
        <begin position="606"/>
        <end position="629"/>
    </location>
</feature>
<dbReference type="SMART" id="SM00320">
    <property type="entry name" value="WD40"/>
    <property type="match status" value="7"/>
</dbReference>
<proteinExistence type="predicted"/>
<feature type="repeat" description="WD" evidence="6">
    <location>
        <begin position="385"/>
        <end position="416"/>
    </location>
</feature>
<evidence type="ECO:0000256" key="2">
    <source>
        <dbReference type="ARBA" id="ARBA00022574"/>
    </source>
</evidence>
<dbReference type="InterPro" id="IPR015943">
    <property type="entry name" value="WD40/YVTN_repeat-like_dom_sf"/>
</dbReference>